<proteinExistence type="inferred from homology"/>
<keyword evidence="3" id="KW-0072">Autophagy</keyword>
<dbReference type="InParanoid" id="A0A0Q9WJQ9"/>
<evidence type="ECO:0000256" key="5">
    <source>
        <dbReference type="SAM" id="MobiDB-lite"/>
    </source>
</evidence>
<dbReference type="InterPro" id="IPR015943">
    <property type="entry name" value="WD40/YVTN_repeat-like_dom_sf"/>
</dbReference>
<dbReference type="GO" id="GO:0006914">
    <property type="term" value="P:autophagy"/>
    <property type="evidence" value="ECO:0007669"/>
    <property type="project" value="UniProtKB-KW"/>
</dbReference>
<dbReference type="SMART" id="SM00320">
    <property type="entry name" value="WD40"/>
    <property type="match status" value="2"/>
</dbReference>
<dbReference type="InterPro" id="IPR001680">
    <property type="entry name" value="WD40_rpt"/>
</dbReference>
<dbReference type="FunFam" id="2.130.10.10:FF:000529">
    <property type="entry name" value="WD repeat domain phosphoinositide-interacting protein 1"/>
    <property type="match status" value="1"/>
</dbReference>
<gene>
    <name evidence="6" type="primary">Dvir\GJ15537</name>
    <name evidence="6" type="ORF">Dvir_GJ15537</name>
</gene>
<name>A0A0Q9WJQ9_DROVI</name>
<protein>
    <submittedName>
        <fullName evidence="6">Uncharacterized protein, isoform C</fullName>
    </submittedName>
</protein>
<dbReference type="OrthoDB" id="1667587at2759"/>
<dbReference type="STRING" id="7244.A0A0Q9WJQ9"/>
<dbReference type="SMR" id="A0A0Q9WJQ9"/>
<dbReference type="PANTHER" id="PTHR11227">
    <property type="entry name" value="WD-REPEAT PROTEIN INTERACTING WITH PHOSPHOINOSIDES WIPI -RELATED"/>
    <property type="match status" value="1"/>
</dbReference>
<dbReference type="InterPro" id="IPR036322">
    <property type="entry name" value="WD40_repeat_dom_sf"/>
</dbReference>
<dbReference type="Pfam" id="PF21032">
    <property type="entry name" value="PROPPIN"/>
    <property type="match status" value="2"/>
</dbReference>
<dbReference type="Proteomes" id="UP000008792">
    <property type="component" value="Unassembled WGS sequence"/>
</dbReference>
<organism evidence="6 7">
    <name type="scientific">Drosophila virilis</name>
    <name type="common">Fruit fly</name>
    <dbReference type="NCBI Taxonomy" id="7244"/>
    <lineage>
        <taxon>Eukaryota</taxon>
        <taxon>Metazoa</taxon>
        <taxon>Ecdysozoa</taxon>
        <taxon>Arthropoda</taxon>
        <taxon>Hexapoda</taxon>
        <taxon>Insecta</taxon>
        <taxon>Pterygota</taxon>
        <taxon>Neoptera</taxon>
        <taxon>Endopterygota</taxon>
        <taxon>Diptera</taxon>
        <taxon>Brachycera</taxon>
        <taxon>Muscomorpha</taxon>
        <taxon>Ephydroidea</taxon>
        <taxon>Drosophilidae</taxon>
        <taxon>Drosophila</taxon>
    </lineage>
</organism>
<keyword evidence="1" id="KW-0853">WD repeat</keyword>
<evidence type="ECO:0000256" key="4">
    <source>
        <dbReference type="ARBA" id="ARBA00025740"/>
    </source>
</evidence>
<evidence type="ECO:0000313" key="6">
    <source>
        <dbReference type="EMBL" id="KRF81166.1"/>
    </source>
</evidence>
<feature type="region of interest" description="Disordered" evidence="5">
    <location>
        <begin position="265"/>
        <end position="285"/>
    </location>
</feature>
<dbReference type="FunCoup" id="A0A0Q9WJQ9">
    <property type="interactions" value="675"/>
</dbReference>
<evidence type="ECO:0000313" key="7">
    <source>
        <dbReference type="Proteomes" id="UP000008792"/>
    </source>
</evidence>
<evidence type="ECO:0000256" key="3">
    <source>
        <dbReference type="ARBA" id="ARBA00023006"/>
    </source>
</evidence>
<dbReference type="AlphaFoldDB" id="A0A0Q9WJQ9"/>
<sequence length="485" mass="52796">MAAYQMNFNQDFTSLSVLSSTGLRLYSIGGQDKVEEIFAKENTEQIRIVERLFNSSLVVLVTAQKPNCLKMLHFKKKQDICNCFYPSEILCVRMNRQRLIVCLAESIHIHDIRDMKILHSIENIAPNEQGLCALSLNSHLAFPICQSSGELRIFNAHKLRTGMTIKAHDTPLSALTFSPSGALLATASERGTVIRVFCVKNGQRVQEFRRGVKRCVRIASLVFAAGGDYLCASSNTETVHVFKIDARAVELAELKAIAEVAAKSDKEKTTTTATTTTATATGGANAEAAEAAAEEAPAASWGGMFTKAVSSLLLPAQVSDVLAQDRAFATVQLPQPGLRNICALTRVQKELRLLIACEDGFLYMHDFNAERGGACKLLAVHDLRGALEDVIELQLSESVLKTQSKTLPAALPQQSLTMLKSCAASVLIENPDPVADNSYAGILRGEQADAMSDSAKFRKLCDAIDTPTKLYDERQFPPVAITAKD</sequence>
<reference evidence="6 7" key="1">
    <citation type="journal article" date="2007" name="Nature">
        <title>Evolution of genes and genomes on the Drosophila phylogeny.</title>
        <authorList>
            <consortium name="Drosophila 12 Genomes Consortium"/>
            <person name="Clark A.G."/>
            <person name="Eisen M.B."/>
            <person name="Smith D.R."/>
            <person name="Bergman C.M."/>
            <person name="Oliver B."/>
            <person name="Markow T.A."/>
            <person name="Kaufman T.C."/>
            <person name="Kellis M."/>
            <person name="Gelbart W."/>
            <person name="Iyer V.N."/>
            <person name="Pollard D.A."/>
            <person name="Sackton T.B."/>
            <person name="Larracuente A.M."/>
            <person name="Singh N.D."/>
            <person name="Abad J.P."/>
            <person name="Abt D.N."/>
            <person name="Adryan B."/>
            <person name="Aguade M."/>
            <person name="Akashi H."/>
            <person name="Anderson W.W."/>
            <person name="Aquadro C.F."/>
            <person name="Ardell D.H."/>
            <person name="Arguello R."/>
            <person name="Artieri C.G."/>
            <person name="Barbash D.A."/>
            <person name="Barker D."/>
            <person name="Barsanti P."/>
            <person name="Batterham P."/>
            <person name="Batzoglou S."/>
            <person name="Begun D."/>
            <person name="Bhutkar A."/>
            <person name="Blanco E."/>
            <person name="Bosak S.A."/>
            <person name="Bradley R.K."/>
            <person name="Brand A.D."/>
            <person name="Brent M.R."/>
            <person name="Brooks A.N."/>
            <person name="Brown R.H."/>
            <person name="Butlin R.K."/>
            <person name="Caggese C."/>
            <person name="Calvi B.R."/>
            <person name="Bernardo de Carvalho A."/>
            <person name="Caspi A."/>
            <person name="Castrezana S."/>
            <person name="Celniker S.E."/>
            <person name="Chang J.L."/>
            <person name="Chapple C."/>
            <person name="Chatterji S."/>
            <person name="Chinwalla A."/>
            <person name="Civetta A."/>
            <person name="Clifton S.W."/>
            <person name="Comeron J.M."/>
            <person name="Costello J.C."/>
            <person name="Coyne J.A."/>
            <person name="Daub J."/>
            <person name="David R.G."/>
            <person name="Delcher A.L."/>
            <person name="Delehaunty K."/>
            <person name="Do C.B."/>
            <person name="Ebling H."/>
            <person name="Edwards K."/>
            <person name="Eickbush T."/>
            <person name="Evans J.D."/>
            <person name="Filipski A."/>
            <person name="Findeiss S."/>
            <person name="Freyhult E."/>
            <person name="Fulton L."/>
            <person name="Fulton R."/>
            <person name="Garcia A.C."/>
            <person name="Gardiner A."/>
            <person name="Garfield D.A."/>
            <person name="Garvin B.E."/>
            <person name="Gibson G."/>
            <person name="Gilbert D."/>
            <person name="Gnerre S."/>
            <person name="Godfrey J."/>
            <person name="Good R."/>
            <person name="Gotea V."/>
            <person name="Gravely B."/>
            <person name="Greenberg A.J."/>
            <person name="Griffiths-Jones S."/>
            <person name="Gross S."/>
            <person name="Guigo R."/>
            <person name="Gustafson E.A."/>
            <person name="Haerty W."/>
            <person name="Hahn M.W."/>
            <person name="Halligan D.L."/>
            <person name="Halpern A.L."/>
            <person name="Halter G.M."/>
            <person name="Han M.V."/>
            <person name="Heger A."/>
            <person name="Hillier L."/>
            <person name="Hinrichs A.S."/>
            <person name="Holmes I."/>
            <person name="Hoskins R.A."/>
            <person name="Hubisz M.J."/>
            <person name="Hultmark D."/>
            <person name="Huntley M.A."/>
            <person name="Jaffe D.B."/>
            <person name="Jagadeeshan S."/>
            <person name="Jeck W.R."/>
            <person name="Johnson J."/>
            <person name="Jones C.D."/>
            <person name="Jordan W.C."/>
            <person name="Karpen G.H."/>
            <person name="Kataoka E."/>
            <person name="Keightley P.D."/>
            <person name="Kheradpour P."/>
            <person name="Kirkness E.F."/>
            <person name="Koerich L.B."/>
            <person name="Kristiansen K."/>
            <person name="Kudrna D."/>
            <person name="Kulathinal R.J."/>
            <person name="Kumar S."/>
            <person name="Kwok R."/>
            <person name="Lander E."/>
            <person name="Langley C.H."/>
            <person name="Lapoint R."/>
            <person name="Lazzaro B.P."/>
            <person name="Lee S.J."/>
            <person name="Levesque L."/>
            <person name="Li R."/>
            <person name="Lin C.F."/>
            <person name="Lin M.F."/>
            <person name="Lindblad-Toh K."/>
            <person name="Llopart A."/>
            <person name="Long M."/>
            <person name="Low L."/>
            <person name="Lozovsky E."/>
            <person name="Lu J."/>
            <person name="Luo M."/>
            <person name="Machado C.A."/>
            <person name="Makalowski W."/>
            <person name="Marzo M."/>
            <person name="Matsuda M."/>
            <person name="Matzkin L."/>
            <person name="McAllister B."/>
            <person name="McBride C.S."/>
            <person name="McKernan B."/>
            <person name="McKernan K."/>
            <person name="Mendez-Lago M."/>
            <person name="Minx P."/>
            <person name="Mollenhauer M.U."/>
            <person name="Montooth K."/>
            <person name="Mount S.M."/>
            <person name="Mu X."/>
            <person name="Myers E."/>
            <person name="Negre B."/>
            <person name="Newfeld S."/>
            <person name="Nielsen R."/>
            <person name="Noor M.A."/>
            <person name="O'Grady P."/>
            <person name="Pachter L."/>
            <person name="Papaceit M."/>
            <person name="Parisi M.J."/>
            <person name="Parisi M."/>
            <person name="Parts L."/>
            <person name="Pedersen J.S."/>
            <person name="Pesole G."/>
            <person name="Phillippy A.M."/>
            <person name="Ponting C.P."/>
            <person name="Pop M."/>
            <person name="Porcelli D."/>
            <person name="Powell J.R."/>
            <person name="Prohaska S."/>
            <person name="Pruitt K."/>
            <person name="Puig M."/>
            <person name="Quesneville H."/>
            <person name="Ram K.R."/>
            <person name="Rand D."/>
            <person name="Rasmussen M.D."/>
            <person name="Reed L.K."/>
            <person name="Reenan R."/>
            <person name="Reily A."/>
            <person name="Remington K.A."/>
            <person name="Rieger T.T."/>
            <person name="Ritchie M.G."/>
            <person name="Robin C."/>
            <person name="Rogers Y.H."/>
            <person name="Rohde C."/>
            <person name="Rozas J."/>
            <person name="Rubenfield M.J."/>
            <person name="Ruiz A."/>
            <person name="Russo S."/>
            <person name="Salzberg S.L."/>
            <person name="Sanchez-Gracia A."/>
            <person name="Saranga D.J."/>
            <person name="Sato H."/>
            <person name="Schaeffer S.W."/>
            <person name="Schatz M.C."/>
            <person name="Schlenke T."/>
            <person name="Schwartz R."/>
            <person name="Segarra C."/>
            <person name="Singh R.S."/>
            <person name="Sirot L."/>
            <person name="Sirota M."/>
            <person name="Sisneros N.B."/>
            <person name="Smith C.D."/>
            <person name="Smith T.F."/>
            <person name="Spieth J."/>
            <person name="Stage D.E."/>
            <person name="Stark A."/>
            <person name="Stephan W."/>
            <person name="Strausberg R.L."/>
            <person name="Strempel S."/>
            <person name="Sturgill D."/>
            <person name="Sutton G."/>
            <person name="Sutton G.G."/>
            <person name="Tao W."/>
            <person name="Teichmann S."/>
            <person name="Tobari Y.N."/>
            <person name="Tomimura Y."/>
            <person name="Tsolas J.M."/>
            <person name="Valente V.L."/>
            <person name="Venter E."/>
            <person name="Venter J.C."/>
            <person name="Vicario S."/>
            <person name="Vieira F.G."/>
            <person name="Vilella A.J."/>
            <person name="Villasante A."/>
            <person name="Walenz B."/>
            <person name="Wang J."/>
            <person name="Wasserman M."/>
            <person name="Watts T."/>
            <person name="Wilson D."/>
            <person name="Wilson R.K."/>
            <person name="Wing R.A."/>
            <person name="Wolfner M.F."/>
            <person name="Wong A."/>
            <person name="Wong G.K."/>
            <person name="Wu C.I."/>
            <person name="Wu G."/>
            <person name="Yamamoto D."/>
            <person name="Yang H.P."/>
            <person name="Yang S.P."/>
            <person name="Yorke J.A."/>
            <person name="Yoshida K."/>
            <person name="Zdobnov E."/>
            <person name="Zhang P."/>
            <person name="Zhang Y."/>
            <person name="Zimin A.V."/>
            <person name="Baldwin J."/>
            <person name="Abdouelleil A."/>
            <person name="Abdulkadir J."/>
            <person name="Abebe A."/>
            <person name="Abera B."/>
            <person name="Abreu J."/>
            <person name="Acer S.C."/>
            <person name="Aftuck L."/>
            <person name="Alexander A."/>
            <person name="An P."/>
            <person name="Anderson E."/>
            <person name="Anderson S."/>
            <person name="Arachi H."/>
            <person name="Azer M."/>
            <person name="Bachantsang P."/>
            <person name="Barry A."/>
            <person name="Bayul T."/>
            <person name="Berlin A."/>
            <person name="Bessette D."/>
            <person name="Bloom T."/>
            <person name="Blye J."/>
            <person name="Boguslavskiy L."/>
            <person name="Bonnet C."/>
            <person name="Boukhgalter B."/>
            <person name="Bourzgui I."/>
            <person name="Brown A."/>
            <person name="Cahill P."/>
            <person name="Channer S."/>
            <person name="Cheshatsang Y."/>
            <person name="Chuda L."/>
            <person name="Citroen M."/>
            <person name="Collymore A."/>
            <person name="Cooke P."/>
            <person name="Costello M."/>
            <person name="D'Aco K."/>
            <person name="Daza R."/>
            <person name="De Haan G."/>
            <person name="DeGray S."/>
            <person name="DeMaso C."/>
            <person name="Dhargay N."/>
            <person name="Dooley K."/>
            <person name="Dooley E."/>
            <person name="Doricent M."/>
            <person name="Dorje P."/>
            <person name="Dorjee K."/>
            <person name="Dupes A."/>
            <person name="Elong R."/>
            <person name="Falk J."/>
            <person name="Farina A."/>
            <person name="Faro S."/>
            <person name="Ferguson D."/>
            <person name="Fisher S."/>
            <person name="Foley C.D."/>
            <person name="Franke A."/>
            <person name="Friedrich D."/>
            <person name="Gadbois L."/>
            <person name="Gearin G."/>
            <person name="Gearin C.R."/>
            <person name="Giannoukos G."/>
            <person name="Goode T."/>
            <person name="Graham J."/>
            <person name="Grandbois E."/>
            <person name="Grewal S."/>
            <person name="Gyaltsen K."/>
            <person name="Hafez N."/>
            <person name="Hagos B."/>
            <person name="Hall J."/>
            <person name="Henson C."/>
            <person name="Hollinger A."/>
            <person name="Honan T."/>
            <person name="Huard M.D."/>
            <person name="Hughes L."/>
            <person name="Hurhula B."/>
            <person name="Husby M.E."/>
            <person name="Kamat A."/>
            <person name="Kanga B."/>
            <person name="Kashin S."/>
            <person name="Khazanovich D."/>
            <person name="Kisner P."/>
            <person name="Lance K."/>
            <person name="Lara M."/>
            <person name="Lee W."/>
            <person name="Lennon N."/>
            <person name="Letendre F."/>
            <person name="LeVine R."/>
            <person name="Lipovsky A."/>
            <person name="Liu X."/>
            <person name="Liu J."/>
            <person name="Liu S."/>
            <person name="Lokyitsang T."/>
            <person name="Lokyitsang Y."/>
            <person name="Lubonja R."/>
            <person name="Lui A."/>
            <person name="MacDonald P."/>
            <person name="Magnisalis V."/>
            <person name="Maru K."/>
            <person name="Matthews C."/>
            <person name="McCusker W."/>
            <person name="McDonough S."/>
            <person name="Mehta T."/>
            <person name="Meldrim J."/>
            <person name="Meneus L."/>
            <person name="Mihai O."/>
            <person name="Mihalev A."/>
            <person name="Mihova T."/>
            <person name="Mittelman R."/>
            <person name="Mlenga V."/>
            <person name="Montmayeur A."/>
            <person name="Mulrain L."/>
            <person name="Navidi A."/>
            <person name="Naylor J."/>
            <person name="Negash T."/>
            <person name="Nguyen T."/>
            <person name="Nguyen N."/>
            <person name="Nicol R."/>
            <person name="Norbu C."/>
            <person name="Norbu N."/>
            <person name="Novod N."/>
            <person name="O'Neill B."/>
            <person name="Osman S."/>
            <person name="Markiewicz E."/>
            <person name="Oyono O.L."/>
            <person name="Patti C."/>
            <person name="Phunkhang P."/>
            <person name="Pierre F."/>
            <person name="Priest M."/>
            <person name="Raghuraman S."/>
            <person name="Rege F."/>
            <person name="Reyes R."/>
            <person name="Rise C."/>
            <person name="Rogov P."/>
            <person name="Ross K."/>
            <person name="Ryan E."/>
            <person name="Settipalli S."/>
            <person name="Shea T."/>
            <person name="Sherpa N."/>
            <person name="Shi L."/>
            <person name="Shih D."/>
            <person name="Sparrow T."/>
            <person name="Spaulding J."/>
            <person name="Stalker J."/>
            <person name="Stange-Thomann N."/>
            <person name="Stavropoulos S."/>
            <person name="Stone C."/>
            <person name="Strader C."/>
            <person name="Tesfaye S."/>
            <person name="Thomson T."/>
            <person name="Thoulutsang Y."/>
            <person name="Thoulutsang D."/>
            <person name="Topham K."/>
            <person name="Topping I."/>
            <person name="Tsamla T."/>
            <person name="Vassiliev H."/>
            <person name="Vo A."/>
            <person name="Wangchuk T."/>
            <person name="Wangdi T."/>
            <person name="Weiand M."/>
            <person name="Wilkinson J."/>
            <person name="Wilson A."/>
            <person name="Yadav S."/>
            <person name="Young G."/>
            <person name="Yu Q."/>
            <person name="Zembek L."/>
            <person name="Zhong D."/>
            <person name="Zimmer A."/>
            <person name="Zwirko Z."/>
            <person name="Jaffe D.B."/>
            <person name="Alvarez P."/>
            <person name="Brockman W."/>
            <person name="Butler J."/>
            <person name="Chin C."/>
            <person name="Gnerre S."/>
            <person name="Grabherr M."/>
            <person name="Kleber M."/>
            <person name="Mauceli E."/>
            <person name="MacCallum I."/>
        </authorList>
    </citation>
    <scope>NUCLEOTIDE SEQUENCE [LARGE SCALE GENOMIC DNA]</scope>
    <source>
        <strain evidence="7">Tucson 15010-1051.87</strain>
    </source>
</reference>
<evidence type="ECO:0000256" key="1">
    <source>
        <dbReference type="ARBA" id="ARBA00022574"/>
    </source>
</evidence>
<dbReference type="EMBL" id="CH940649">
    <property type="protein sequence ID" value="KRF81166.1"/>
    <property type="molecule type" value="Genomic_DNA"/>
</dbReference>
<dbReference type="SUPFAM" id="SSF50978">
    <property type="entry name" value="WD40 repeat-like"/>
    <property type="match status" value="1"/>
</dbReference>
<feature type="compositionally biased region" description="Low complexity" evidence="5">
    <location>
        <begin position="270"/>
        <end position="285"/>
    </location>
</feature>
<accession>A0A0Q9WJQ9</accession>
<keyword evidence="7" id="KW-1185">Reference proteome</keyword>
<dbReference type="GO" id="GO:0005737">
    <property type="term" value="C:cytoplasm"/>
    <property type="evidence" value="ECO:0007669"/>
    <property type="project" value="UniProtKB-ARBA"/>
</dbReference>
<keyword evidence="2" id="KW-0677">Repeat</keyword>
<dbReference type="Gene3D" id="2.130.10.10">
    <property type="entry name" value="YVTN repeat-like/Quinoprotein amine dehydrogenase"/>
    <property type="match status" value="1"/>
</dbReference>
<comment type="similarity">
    <text evidence="4">Belongs to the WD repeat PROPPIN family.</text>
</comment>
<dbReference type="InterPro" id="IPR048720">
    <property type="entry name" value="PROPPIN"/>
</dbReference>
<evidence type="ECO:0000256" key="2">
    <source>
        <dbReference type="ARBA" id="ARBA00022737"/>
    </source>
</evidence>